<proteinExistence type="predicted"/>
<accession>A0A835HD67</accession>
<feature type="non-terminal residue" evidence="1">
    <location>
        <position position="1"/>
    </location>
</feature>
<gene>
    <name evidence="1" type="ORF">IFM89_016152</name>
</gene>
<dbReference type="AlphaFoldDB" id="A0A835HD67"/>
<sequence>MVVGSLDLKHHIAGGNVNVEMCIKQGKKVRDLFINMVYNAKLKKLNKAVAQREYEEAMCNIQDVSDSDDEFETQHQGYDLDDLEQARRESLASHHNEKQLHRGGSLRMEEWLNPLTGDIEMAVASISSPITEKLGYPIIGFLVTGCPNQVTYDRSCTVVKTLKLAIAHSGVNLLFANCTISYASWWDINWICSCLGGSSDGEIRAWSTI</sequence>
<dbReference type="Proteomes" id="UP000631114">
    <property type="component" value="Unassembled WGS sequence"/>
</dbReference>
<organism evidence="1 2">
    <name type="scientific">Coptis chinensis</name>
    <dbReference type="NCBI Taxonomy" id="261450"/>
    <lineage>
        <taxon>Eukaryota</taxon>
        <taxon>Viridiplantae</taxon>
        <taxon>Streptophyta</taxon>
        <taxon>Embryophyta</taxon>
        <taxon>Tracheophyta</taxon>
        <taxon>Spermatophyta</taxon>
        <taxon>Magnoliopsida</taxon>
        <taxon>Ranunculales</taxon>
        <taxon>Ranunculaceae</taxon>
        <taxon>Coptidoideae</taxon>
        <taxon>Coptis</taxon>
    </lineage>
</organism>
<comment type="caution">
    <text evidence="1">The sequence shown here is derived from an EMBL/GenBank/DDBJ whole genome shotgun (WGS) entry which is preliminary data.</text>
</comment>
<reference evidence="1 2" key="1">
    <citation type="submission" date="2020-10" db="EMBL/GenBank/DDBJ databases">
        <title>The Coptis chinensis genome and diversification of protoberbering-type alkaloids.</title>
        <authorList>
            <person name="Wang B."/>
            <person name="Shu S."/>
            <person name="Song C."/>
            <person name="Liu Y."/>
        </authorList>
    </citation>
    <scope>NUCLEOTIDE SEQUENCE [LARGE SCALE GENOMIC DNA]</scope>
    <source>
        <strain evidence="1">HL-2020</strain>
        <tissue evidence="1">Leaf</tissue>
    </source>
</reference>
<protein>
    <submittedName>
        <fullName evidence="1">Uncharacterized protein</fullName>
    </submittedName>
</protein>
<evidence type="ECO:0000313" key="2">
    <source>
        <dbReference type="Proteomes" id="UP000631114"/>
    </source>
</evidence>
<keyword evidence="2" id="KW-1185">Reference proteome</keyword>
<name>A0A835HD67_9MAGN</name>
<dbReference type="EMBL" id="JADFTS010000007">
    <property type="protein sequence ID" value="KAF9597164.1"/>
    <property type="molecule type" value="Genomic_DNA"/>
</dbReference>
<evidence type="ECO:0000313" key="1">
    <source>
        <dbReference type="EMBL" id="KAF9597164.1"/>
    </source>
</evidence>